<evidence type="ECO:0000256" key="1">
    <source>
        <dbReference type="SAM" id="MobiDB-lite"/>
    </source>
</evidence>
<gene>
    <name evidence="3" type="ORF">RND61_11680</name>
</gene>
<dbReference type="InterPro" id="IPR011047">
    <property type="entry name" value="Quinoprotein_ADH-like_sf"/>
</dbReference>
<dbReference type="Gene3D" id="2.130.10.10">
    <property type="entry name" value="YVTN repeat-like/Quinoprotein amine dehydrogenase"/>
    <property type="match status" value="1"/>
</dbReference>
<proteinExistence type="predicted"/>
<dbReference type="SUPFAM" id="SSF50998">
    <property type="entry name" value="Quinoprotein alcohol dehydrogenase-like"/>
    <property type="match status" value="1"/>
</dbReference>
<reference evidence="3 4" key="1">
    <citation type="submission" date="2023-09" db="EMBL/GenBank/DDBJ databases">
        <title>Streptomyces sp. nov.: A antagonism against Alternaria gaisen Producing Streptochlin, Isolated from Tamarix root soil.</title>
        <authorList>
            <person name="Chen Y."/>
        </authorList>
    </citation>
    <scope>NUCLEOTIDE SEQUENCE [LARGE SCALE GENOMIC DNA]</scope>
    <source>
        <strain evidence="3 4">TRM76323</strain>
    </source>
</reference>
<dbReference type="Proteomes" id="UP001250181">
    <property type="component" value="Unassembled WGS sequence"/>
</dbReference>
<dbReference type="InterPro" id="IPR015943">
    <property type="entry name" value="WD40/YVTN_repeat-like_dom_sf"/>
</dbReference>
<feature type="compositionally biased region" description="Pro residues" evidence="1">
    <location>
        <begin position="166"/>
        <end position="178"/>
    </location>
</feature>
<keyword evidence="4" id="KW-1185">Reference proteome</keyword>
<evidence type="ECO:0000313" key="4">
    <source>
        <dbReference type="Proteomes" id="UP001250181"/>
    </source>
</evidence>
<comment type="caution">
    <text evidence="3">The sequence shown here is derived from an EMBL/GenBank/DDBJ whole genome shotgun (WGS) entry which is preliminary data.</text>
</comment>
<sequence length="252" mass="25852">MAACVPRGVVGADGRRAVVHDRHGTLIALDTETGAVLWRRGRWLRPCAVTGGAVVAVRLGGPPAPDGQGRAGAAGPVAVVVLDAEEGAERWTSPPLDLPSWARPSLDDTPAFTLAAETPGGGNVVLRWAARALYEGGAPPGRGAPVDTVREAHGAVRVRLAGPSPQVLPEPPGPPPGAEPETGPEAPDRAGPLDPDVLEAGRIGARRIELAVRRGTASDALVLRAVDPGADAPVWEVVLDEGPRGVPPRPRP</sequence>
<feature type="domain" description="Pyrrolo-quinoline quinone repeat" evidence="2">
    <location>
        <begin position="8"/>
        <end position="101"/>
    </location>
</feature>
<dbReference type="SMART" id="SM00564">
    <property type="entry name" value="PQQ"/>
    <property type="match status" value="2"/>
</dbReference>
<organism evidence="3 4">
    <name type="scientific">Streptomyces tamarix</name>
    <dbReference type="NCBI Taxonomy" id="3078565"/>
    <lineage>
        <taxon>Bacteria</taxon>
        <taxon>Bacillati</taxon>
        <taxon>Actinomycetota</taxon>
        <taxon>Actinomycetes</taxon>
        <taxon>Kitasatosporales</taxon>
        <taxon>Streptomycetaceae</taxon>
        <taxon>Streptomyces</taxon>
    </lineage>
</organism>
<evidence type="ECO:0000259" key="2">
    <source>
        <dbReference type="Pfam" id="PF13360"/>
    </source>
</evidence>
<dbReference type="Pfam" id="PF13360">
    <property type="entry name" value="PQQ_2"/>
    <property type="match status" value="1"/>
</dbReference>
<feature type="region of interest" description="Disordered" evidence="1">
    <location>
        <begin position="158"/>
        <end position="197"/>
    </location>
</feature>
<protein>
    <submittedName>
        <fullName evidence="3">PQQ-binding-like beta-propeller repeat protein</fullName>
    </submittedName>
</protein>
<accession>A0ABU3QIX1</accession>
<evidence type="ECO:0000313" key="3">
    <source>
        <dbReference type="EMBL" id="MDT9682725.1"/>
    </source>
</evidence>
<dbReference type="RefSeq" id="WP_315877805.1">
    <property type="nucleotide sequence ID" value="NZ_JAWCTQ010000011.1"/>
</dbReference>
<name>A0ABU3QIX1_9ACTN</name>
<dbReference type="InterPro" id="IPR018391">
    <property type="entry name" value="PQQ_b-propeller_rpt"/>
</dbReference>
<dbReference type="InterPro" id="IPR002372">
    <property type="entry name" value="PQQ_rpt_dom"/>
</dbReference>
<dbReference type="EMBL" id="JAWCTQ010000011">
    <property type="protein sequence ID" value="MDT9682725.1"/>
    <property type="molecule type" value="Genomic_DNA"/>
</dbReference>